<sequence>MLLPAFGHCFCSTLCSLFARWSGNTHGSCRQLYLEELPQETGNGERNLTEKVYENTSKSYPLSMTSAVTLALQKLVQNHVFEHVVEFLALCAPAPIGLDVIVSFVTKQDPDLDEDLTAAEISKCSLLMQLCPDDSPRTLITMHQVVHDVFKSYVLDKSSEDDVSVLTQSCIETLSPFAQHNLLQFDLEFHISSKMMAPHLKLLSSHFETPFNCKLDLSIDKRTLLQNALLSFGDVCRKHSYFSAAKTYFEYALQIAHVDDDGDDENKVHFIATTRNHLGVVYRELGHFGKAKDHHQCALALLETFNPENPTSEIADSLNKLGNVLFQSWPF</sequence>
<proteinExistence type="predicted"/>
<comment type="caution">
    <text evidence="1">The sequence shown here is derived from an EMBL/GenBank/DDBJ whole genome shotgun (WGS) entry which is preliminary data.</text>
</comment>
<dbReference type="EMBL" id="MU826399">
    <property type="protein sequence ID" value="KAJ7376410.1"/>
    <property type="molecule type" value="Genomic_DNA"/>
</dbReference>
<dbReference type="SUPFAM" id="SSF48452">
    <property type="entry name" value="TPR-like"/>
    <property type="match status" value="1"/>
</dbReference>
<name>A0A9X0CUU0_9CNID</name>
<evidence type="ECO:0000313" key="2">
    <source>
        <dbReference type="Proteomes" id="UP001163046"/>
    </source>
</evidence>
<protein>
    <submittedName>
        <fullName evidence="1">Uncharacterized protein</fullName>
    </submittedName>
</protein>
<dbReference type="OrthoDB" id="626167at2759"/>
<accession>A0A9X0CUU0</accession>
<dbReference type="Proteomes" id="UP001163046">
    <property type="component" value="Unassembled WGS sequence"/>
</dbReference>
<gene>
    <name evidence="1" type="ORF">OS493_034687</name>
</gene>
<dbReference type="InterPro" id="IPR011990">
    <property type="entry name" value="TPR-like_helical_dom_sf"/>
</dbReference>
<reference evidence="1" key="1">
    <citation type="submission" date="2023-01" db="EMBL/GenBank/DDBJ databases">
        <title>Genome assembly of the deep-sea coral Lophelia pertusa.</title>
        <authorList>
            <person name="Herrera S."/>
            <person name="Cordes E."/>
        </authorList>
    </citation>
    <scope>NUCLEOTIDE SEQUENCE</scope>
    <source>
        <strain evidence="1">USNM1676648</strain>
        <tissue evidence="1">Polyp</tissue>
    </source>
</reference>
<keyword evidence="2" id="KW-1185">Reference proteome</keyword>
<evidence type="ECO:0000313" key="1">
    <source>
        <dbReference type="EMBL" id="KAJ7376410.1"/>
    </source>
</evidence>
<organism evidence="1 2">
    <name type="scientific">Desmophyllum pertusum</name>
    <dbReference type="NCBI Taxonomy" id="174260"/>
    <lineage>
        <taxon>Eukaryota</taxon>
        <taxon>Metazoa</taxon>
        <taxon>Cnidaria</taxon>
        <taxon>Anthozoa</taxon>
        <taxon>Hexacorallia</taxon>
        <taxon>Scleractinia</taxon>
        <taxon>Caryophylliina</taxon>
        <taxon>Caryophylliidae</taxon>
        <taxon>Desmophyllum</taxon>
    </lineage>
</organism>
<dbReference type="AlphaFoldDB" id="A0A9X0CUU0"/>
<dbReference type="Gene3D" id="1.25.40.10">
    <property type="entry name" value="Tetratricopeptide repeat domain"/>
    <property type="match status" value="1"/>
</dbReference>